<dbReference type="InterPro" id="IPR003817">
    <property type="entry name" value="PS_Dcarbxylase"/>
</dbReference>
<dbReference type="Proteomes" id="UP001219933">
    <property type="component" value="Chromosome 1"/>
</dbReference>
<evidence type="ECO:0000313" key="14">
    <source>
        <dbReference type="Proteomes" id="UP001219933"/>
    </source>
</evidence>
<comment type="PTM">
    <text evidence="12">Is synthesized initially as an inactive proenzyme. Formation of the active enzyme involves a self-maturation process in which the active site pyruvoyl group is generated from an internal serine residue via an autocatalytic post-translational modification. Two non-identical subunits are generated from the proenzyme in this reaction, and the pyruvate is formed at the N-terminus of the alpha chain, which is derived from the carboxyl end of the proenzyme. The autoendoproteolytic cleavage occurs by a canonical serine protease mechanism, in which the side chain hydroxyl group of the serine supplies its oxygen atom to form the C-terminus of the beta chain, while the remainder of the serine residue undergoes an oxidative deamination to produce ammonia and the pyruvoyl prosthetic group on the alpha chain. During this reaction, the Ser that is part of the protease active site of the proenzyme becomes the pyruvoyl prosthetic group, which constitutes an essential element of the active site of the mature decarboxylase.</text>
</comment>
<keyword evidence="12" id="KW-0496">Mitochondrion</keyword>
<feature type="site" description="Cleavage (non-hydrolytic); by autocatalysis" evidence="12">
    <location>
        <begin position="476"/>
        <end position="477"/>
    </location>
</feature>
<evidence type="ECO:0000256" key="4">
    <source>
        <dbReference type="ARBA" id="ARBA00022793"/>
    </source>
</evidence>
<evidence type="ECO:0000256" key="7">
    <source>
        <dbReference type="ARBA" id="ARBA00023136"/>
    </source>
</evidence>
<gene>
    <name evidence="12 13" type="primary">PSD1</name>
    <name evidence="13" type="ORF">MCUN1_000451</name>
</gene>
<evidence type="ECO:0000256" key="8">
    <source>
        <dbReference type="ARBA" id="ARBA00023209"/>
    </source>
</evidence>
<feature type="topological domain" description="Mitochondrial intermembrane" evidence="12">
    <location>
        <begin position="95"/>
        <end position="510"/>
    </location>
</feature>
<keyword evidence="14" id="KW-1185">Reference proteome</keyword>
<dbReference type="NCBIfam" id="TIGR00163">
    <property type="entry name" value="PS_decarb"/>
    <property type="match status" value="1"/>
</dbReference>
<accession>A0AAF0EVY8</accession>
<evidence type="ECO:0000256" key="2">
    <source>
        <dbReference type="ARBA" id="ARBA00022516"/>
    </source>
</evidence>
<keyword evidence="11 12" id="KW-0670">Pyruvate</keyword>
<feature type="chain" id="PRO_5041757418" description="Phosphatidylserine decarboxylase 1 beta chain" evidence="12">
    <location>
        <begin position="1"/>
        <end position="476"/>
    </location>
</feature>
<comment type="subcellular location">
    <molecule>Phosphatidylserine decarboxylase 1 alpha chain</molecule>
    <subcellularLocation>
        <location evidence="12">Mitochondrion inner membrane</location>
        <topology evidence="12">Peripheral membrane protein</topology>
        <orientation evidence="12">Intermembrane side</orientation>
    </subcellularLocation>
    <text evidence="12">Anchored to the mitochondrial inner membrane through its interaction with the integral membrane beta chain.</text>
</comment>
<keyword evidence="10 12" id="KW-1208">Phospholipid metabolism</keyword>
<dbReference type="AlphaFoldDB" id="A0AAF0EVY8"/>
<dbReference type="PANTHER" id="PTHR10067:SF6">
    <property type="entry name" value="PHOSPHATIDYLSERINE DECARBOXYLASE PROENZYME, MITOCHONDRIAL"/>
    <property type="match status" value="1"/>
</dbReference>
<feature type="active site" description="Charge relay system; for autoendoproteolytic cleavage activity" evidence="12">
    <location>
        <position position="194"/>
    </location>
</feature>
<keyword evidence="12" id="KW-0865">Zymogen</keyword>
<evidence type="ECO:0000313" key="13">
    <source>
        <dbReference type="EMBL" id="WFD33638.1"/>
    </source>
</evidence>
<keyword evidence="4 12" id="KW-0210">Decarboxylase</keyword>
<comment type="pathway">
    <text evidence="1">Lipid metabolism.</text>
</comment>
<dbReference type="InterPro" id="IPR033177">
    <property type="entry name" value="PSD-B"/>
</dbReference>
<evidence type="ECO:0000256" key="9">
    <source>
        <dbReference type="ARBA" id="ARBA00023239"/>
    </source>
</evidence>
<protein>
    <recommendedName>
        <fullName evidence="12">Phosphatidylserine decarboxylase proenzyme 1, mitochondrial</fullName>
        <ecNumber evidence="12">4.1.1.65</ecNumber>
    </recommendedName>
    <component>
        <recommendedName>
            <fullName evidence="12">Phosphatidylserine decarboxylase 1 beta chain</fullName>
        </recommendedName>
    </component>
    <component>
        <recommendedName>
            <fullName evidence="12">Phosphatidylserine decarboxylase 1 alpha chain</fullName>
        </recommendedName>
    </component>
</protein>
<feature type="topological domain" description="Mitochondrial matrix" evidence="12">
    <location>
        <begin position="1"/>
        <end position="75"/>
    </location>
</feature>
<organism evidence="13 14">
    <name type="scientific">Malassezia cuniculi</name>
    <dbReference type="NCBI Taxonomy" id="948313"/>
    <lineage>
        <taxon>Eukaryota</taxon>
        <taxon>Fungi</taxon>
        <taxon>Dikarya</taxon>
        <taxon>Basidiomycota</taxon>
        <taxon>Ustilaginomycotina</taxon>
        <taxon>Malasseziomycetes</taxon>
        <taxon>Malasseziales</taxon>
        <taxon>Malasseziaceae</taxon>
        <taxon>Malassezia</taxon>
    </lineage>
</organism>
<keyword evidence="2 12" id="KW-0444">Lipid biosynthesis</keyword>
<keyword evidence="12" id="KW-0999">Mitochondrion inner membrane</keyword>
<comment type="function">
    <text evidence="12">Catalyzes the formation of phosphatidylethanolamine (PtdEtn) from phosphatidylserine (PtdSer). Plays a central role in phospholipid metabolism and in the interorganelle trafficking of phosphatidylserine.</text>
</comment>
<feature type="active site" description="Schiff-base intermediate with substrate; via pyruvic acid; for decarboxylase activity" evidence="12">
    <location>
        <position position="477"/>
    </location>
</feature>
<proteinExistence type="inferred from homology"/>
<keyword evidence="3 12" id="KW-0812">Transmembrane</keyword>
<comment type="catalytic activity">
    <reaction evidence="12">
        <text>a 1,2-diacyl-sn-glycero-3-phospho-L-serine + H(+) = a 1,2-diacyl-sn-glycero-3-phosphoethanolamine + CO2</text>
        <dbReference type="Rhea" id="RHEA:20828"/>
        <dbReference type="ChEBI" id="CHEBI:15378"/>
        <dbReference type="ChEBI" id="CHEBI:16526"/>
        <dbReference type="ChEBI" id="CHEBI:57262"/>
        <dbReference type="ChEBI" id="CHEBI:64612"/>
        <dbReference type="EC" id="4.1.1.65"/>
    </reaction>
</comment>
<sequence>MGVLRHVRVGLRTRLPRGVRAYARNPDAAQHEASTVRGYRAARSERERLAASSESDWEKVKRTWRTTKTQWKPIHFALGAVVLVGIQAVRTYSKTGVVDENAKPAASGPWSFYLLSALPLNAISRSWGWINSVPLPVWFRPYGFKTYAYLFGCNLDEMAEEDLTKYRSLSEFFYRELKPGARPIADTPMVSPADGRVLHLGTVEDRHVEQVKGMTYSLDSLLGVGAHTHSMSHVSNEEGVEEEHFARINGIEYSLDKLIGGEAKHRTVYSYLKHWVGGAWHLARSVVGAIPRGIPPKSDDADDDDASIEQADSPAVLSHYANVAYNLGTEALPHFSAPTAHPRPGNKLFFCVIYLAPGDYHRFHSPVSWVVEARRHIAGDLYSVSPYVANRLPNLFLLNERVALLGRWRHGFFGMVPVGATNVGSIRINFDRELRTNIRGGASSGTVAAAKYDTASRLLGGQPLDKGDEMGGFLLGSTIVLVFEAPPDFAFKVKAGDKVHVGEALGAVVH</sequence>
<evidence type="ECO:0000256" key="1">
    <source>
        <dbReference type="ARBA" id="ARBA00005189"/>
    </source>
</evidence>
<dbReference type="Pfam" id="PF02666">
    <property type="entry name" value="PS_Dcarbxylase"/>
    <property type="match status" value="2"/>
</dbReference>
<comment type="pathway">
    <text evidence="12">Phospholipid metabolism; phosphatidylethanolamine biosynthesis; phosphatidylethanolamine from CDP-diacylglycerol: step 2/2.</text>
</comment>
<dbReference type="GO" id="GO:0016540">
    <property type="term" value="P:protein autoprocessing"/>
    <property type="evidence" value="ECO:0007669"/>
    <property type="project" value="UniProtKB-UniRule"/>
</dbReference>
<evidence type="ECO:0000256" key="11">
    <source>
        <dbReference type="ARBA" id="ARBA00023317"/>
    </source>
</evidence>
<reference evidence="13" key="1">
    <citation type="submission" date="2023-03" db="EMBL/GenBank/DDBJ databases">
        <title>Mating type loci evolution in Malassezia.</title>
        <authorList>
            <person name="Coelho M.A."/>
        </authorList>
    </citation>
    <scope>NUCLEOTIDE SEQUENCE</scope>
    <source>
        <strain evidence="13">CBS 11721</strain>
    </source>
</reference>
<dbReference type="InterPro" id="IPR033661">
    <property type="entry name" value="PSD_type1_euk"/>
</dbReference>
<dbReference type="GO" id="GO:0005743">
    <property type="term" value="C:mitochondrial inner membrane"/>
    <property type="evidence" value="ECO:0007669"/>
    <property type="project" value="UniProtKB-SubCell"/>
</dbReference>
<keyword evidence="7 12" id="KW-0472">Membrane</keyword>
<keyword evidence="5 12" id="KW-1133">Transmembrane helix</keyword>
<dbReference type="HAMAP" id="MF_03208">
    <property type="entry name" value="PS_decarb_PSD_B_type1_euk"/>
    <property type="match status" value="1"/>
</dbReference>
<evidence type="ECO:0000256" key="12">
    <source>
        <dbReference type="HAMAP-Rule" id="MF_03208"/>
    </source>
</evidence>
<comment type="similarity">
    <text evidence="12">Belongs to the phosphatidylserine decarboxylase family. PSD-B subfamily. Eukaryotic type I sub-subfamily.</text>
</comment>
<comment type="subcellular location">
    <molecule>Phosphatidylserine decarboxylase 1 beta chain</molecule>
    <subcellularLocation>
        <location evidence="12">Mitochondrion inner membrane</location>
        <topology evidence="12">Single-pass membrane protein</topology>
        <orientation evidence="12">Intermembrane side</orientation>
    </subcellularLocation>
</comment>
<name>A0AAF0EVY8_9BASI</name>
<evidence type="ECO:0000256" key="6">
    <source>
        <dbReference type="ARBA" id="ARBA00023098"/>
    </source>
</evidence>
<feature type="active site" description="Charge relay system; for autoendoproteolytic cleavage activity" evidence="12">
    <location>
        <position position="364"/>
    </location>
</feature>
<dbReference type="GO" id="GO:0004609">
    <property type="term" value="F:phosphatidylserine decarboxylase activity"/>
    <property type="evidence" value="ECO:0007669"/>
    <property type="project" value="UniProtKB-UniRule"/>
</dbReference>
<keyword evidence="8 12" id="KW-0594">Phospholipid biosynthesis</keyword>
<evidence type="ECO:0000256" key="5">
    <source>
        <dbReference type="ARBA" id="ARBA00022989"/>
    </source>
</evidence>
<comment type="subunit">
    <text evidence="12">Heterodimer of a large membrane-associated beta subunit and a small pyruvoyl-containing alpha subunit.</text>
</comment>
<dbReference type="EMBL" id="CP119877">
    <property type="protein sequence ID" value="WFD33638.1"/>
    <property type="molecule type" value="Genomic_DNA"/>
</dbReference>
<dbReference type="EC" id="4.1.1.65" evidence="12"/>
<dbReference type="PANTHER" id="PTHR10067">
    <property type="entry name" value="PHOSPHATIDYLSERINE DECARBOXYLASE"/>
    <property type="match status" value="1"/>
</dbReference>
<keyword evidence="6 12" id="KW-0443">Lipid metabolism</keyword>
<comment type="cofactor">
    <cofactor evidence="12">
        <name>pyruvate</name>
        <dbReference type="ChEBI" id="CHEBI:15361"/>
    </cofactor>
    <text evidence="12">Binds 1 pyruvoyl group covalently per subunit.</text>
</comment>
<feature type="modified residue" description="Pyruvic acid (Ser); by autocatalysis" evidence="12">
    <location>
        <position position="477"/>
    </location>
</feature>
<dbReference type="GO" id="GO:0006646">
    <property type="term" value="P:phosphatidylethanolamine biosynthetic process"/>
    <property type="evidence" value="ECO:0007669"/>
    <property type="project" value="UniProtKB-UniRule"/>
</dbReference>
<keyword evidence="9 12" id="KW-0456">Lyase</keyword>
<feature type="chain" id="PRO_5041757419" description="Phosphatidylserine decarboxylase 1 alpha chain" evidence="12">
    <location>
        <begin position="477"/>
        <end position="510"/>
    </location>
</feature>
<feature type="active site" description="Charge relay system; for autoendoproteolytic cleavage activity" evidence="12">
    <location>
        <position position="477"/>
    </location>
</feature>
<evidence type="ECO:0000256" key="10">
    <source>
        <dbReference type="ARBA" id="ARBA00023264"/>
    </source>
</evidence>
<evidence type="ECO:0000256" key="3">
    <source>
        <dbReference type="ARBA" id="ARBA00022692"/>
    </source>
</evidence>